<dbReference type="InterPro" id="IPR025959">
    <property type="entry name" value="Winged_HTH_dom"/>
</dbReference>
<dbReference type="Pfam" id="PF13551">
    <property type="entry name" value="HTH_29"/>
    <property type="match status" value="1"/>
</dbReference>
<dbReference type="InterPro" id="IPR038717">
    <property type="entry name" value="Tc1-like_DDE_dom"/>
</dbReference>
<dbReference type="Pfam" id="PF13358">
    <property type="entry name" value="DDE_3"/>
    <property type="match status" value="1"/>
</dbReference>
<evidence type="ECO:0000313" key="3">
    <source>
        <dbReference type="EMBL" id="TNC50038.1"/>
    </source>
</evidence>
<comment type="caution">
    <text evidence="3">The sequence shown here is derived from an EMBL/GenBank/DDBJ whole genome shotgun (WGS) entry which is preliminary data.</text>
</comment>
<dbReference type="Pfam" id="PF13592">
    <property type="entry name" value="HTH_33"/>
    <property type="match status" value="1"/>
</dbReference>
<gene>
    <name evidence="3" type="ORF">FHG66_08670</name>
</gene>
<accession>A0A5C4MWQ8</accession>
<dbReference type="OrthoDB" id="565387at2"/>
<protein>
    <submittedName>
        <fullName evidence="3">IS630 family transposase</fullName>
    </submittedName>
</protein>
<dbReference type="RefSeq" id="WP_139076361.1">
    <property type="nucleotide sequence ID" value="NZ_VDFU01000008.1"/>
</dbReference>
<feature type="domain" description="Winged helix-turn helix" evidence="2">
    <location>
        <begin position="105"/>
        <end position="158"/>
    </location>
</feature>
<dbReference type="InterPro" id="IPR047655">
    <property type="entry name" value="Transpos_IS630-like"/>
</dbReference>
<dbReference type="InterPro" id="IPR009057">
    <property type="entry name" value="Homeodomain-like_sf"/>
</dbReference>
<keyword evidence="4" id="KW-1185">Reference proteome</keyword>
<dbReference type="Gene3D" id="3.30.420.10">
    <property type="entry name" value="Ribonuclease H-like superfamily/Ribonuclease H"/>
    <property type="match status" value="1"/>
</dbReference>
<organism evidence="3 4">
    <name type="scientific">Rubellimicrobium rubrum</name>
    <dbReference type="NCBI Taxonomy" id="2585369"/>
    <lineage>
        <taxon>Bacteria</taxon>
        <taxon>Pseudomonadati</taxon>
        <taxon>Pseudomonadota</taxon>
        <taxon>Alphaproteobacteria</taxon>
        <taxon>Rhodobacterales</taxon>
        <taxon>Roseobacteraceae</taxon>
        <taxon>Rubellimicrobium</taxon>
    </lineage>
</organism>
<dbReference type="GO" id="GO:0003676">
    <property type="term" value="F:nucleic acid binding"/>
    <property type="evidence" value="ECO:0007669"/>
    <property type="project" value="InterPro"/>
</dbReference>
<proteinExistence type="predicted"/>
<name>A0A5C4MWQ8_9RHOB</name>
<reference evidence="3 4" key="1">
    <citation type="submission" date="2019-06" db="EMBL/GenBank/DDBJ databases">
        <title>YIM 131921 draft genome.</title>
        <authorList>
            <person name="Jiang L."/>
        </authorList>
    </citation>
    <scope>NUCLEOTIDE SEQUENCE [LARGE SCALE GENOMIC DNA]</scope>
    <source>
        <strain evidence="3 4">YIM 131921</strain>
    </source>
</reference>
<evidence type="ECO:0000313" key="4">
    <source>
        <dbReference type="Proteomes" id="UP000305887"/>
    </source>
</evidence>
<evidence type="ECO:0000259" key="1">
    <source>
        <dbReference type="Pfam" id="PF13358"/>
    </source>
</evidence>
<dbReference type="InterPro" id="IPR036397">
    <property type="entry name" value="RNaseH_sf"/>
</dbReference>
<evidence type="ECO:0000259" key="2">
    <source>
        <dbReference type="Pfam" id="PF13592"/>
    </source>
</evidence>
<dbReference type="NCBIfam" id="NF033545">
    <property type="entry name" value="transpos_IS630"/>
    <property type="match status" value="1"/>
</dbReference>
<dbReference type="EMBL" id="VDFU01000008">
    <property type="protein sequence ID" value="TNC50038.1"/>
    <property type="molecule type" value="Genomic_DNA"/>
</dbReference>
<dbReference type="AlphaFoldDB" id="A0A5C4MWQ8"/>
<sequence>MEITRTELSATELWRAAARSRDADAARRMLVLALVLEGKSRKEAAESCGMGRQTLRDRVVRTNAEGLTGLSDRVPPGPAFRLTPEQMAEPSEIVEAGPDPAVDHVVRWRRVDLRRVIAARWGVTFHERTVGKLLHRLGFARLSVRSKHARSDPAAQAELGENFSQHVQAALPEQAQGKPIEVWFADETRVGQQGTLTRLWARKGTRPRAPRDCRYAWATLFGAVCPERGVGAGLVMPFADTQAMTAHLAEISAAVAPGTHAVLVLDGAGWHASATFKVPATITLLPAPHPSPELNPVENVWQYLRQNWLSLQVWDDYPAIVEACCQAWTRFLAQPDIVRSVTTRAWARVNG</sequence>
<dbReference type="Proteomes" id="UP000305887">
    <property type="component" value="Unassembled WGS sequence"/>
</dbReference>
<feature type="domain" description="Tc1-like transposase DDE" evidence="1">
    <location>
        <begin position="182"/>
        <end position="316"/>
    </location>
</feature>
<dbReference type="SUPFAM" id="SSF46689">
    <property type="entry name" value="Homeodomain-like"/>
    <property type="match status" value="1"/>
</dbReference>